<keyword evidence="7" id="KW-1185">Reference proteome</keyword>
<dbReference type="Proteomes" id="UP000295431">
    <property type="component" value="Unassembled WGS sequence"/>
</dbReference>
<dbReference type="EMBL" id="SMJW01000087">
    <property type="protein sequence ID" value="TDC13917.1"/>
    <property type="molecule type" value="Genomic_DNA"/>
</dbReference>
<dbReference type="InterPro" id="IPR052032">
    <property type="entry name" value="ATP-dep_AA_Ligase"/>
</dbReference>
<dbReference type="GO" id="GO:0005524">
    <property type="term" value="F:ATP binding"/>
    <property type="evidence" value="ECO:0007669"/>
    <property type="project" value="UniProtKB-UniRule"/>
</dbReference>
<comment type="caution">
    <text evidence="6">The sequence shown here is derived from an EMBL/GenBank/DDBJ whole genome shotgun (WGS) entry which is preliminary data.</text>
</comment>
<dbReference type="GO" id="GO:0046872">
    <property type="term" value="F:metal ion binding"/>
    <property type="evidence" value="ECO:0007669"/>
    <property type="project" value="InterPro"/>
</dbReference>
<reference evidence="6 7" key="1">
    <citation type="submission" date="2019-03" db="EMBL/GenBank/DDBJ databases">
        <title>Draft genome sequences of novel Actinobacteria.</title>
        <authorList>
            <person name="Sahin N."/>
            <person name="Ay H."/>
            <person name="Saygin H."/>
        </authorList>
    </citation>
    <scope>NUCLEOTIDE SEQUENCE [LARGE SCALE GENOMIC DNA]</scope>
    <source>
        <strain evidence="6 7">DSM 45347</strain>
    </source>
</reference>
<dbReference type="PANTHER" id="PTHR43585">
    <property type="entry name" value="FUMIPYRROLE BIOSYNTHESIS PROTEIN C"/>
    <property type="match status" value="1"/>
</dbReference>
<evidence type="ECO:0000313" key="7">
    <source>
        <dbReference type="Proteomes" id="UP000295431"/>
    </source>
</evidence>
<keyword evidence="3 4" id="KW-0067">ATP-binding</keyword>
<evidence type="ECO:0000256" key="3">
    <source>
        <dbReference type="ARBA" id="ARBA00022840"/>
    </source>
</evidence>
<evidence type="ECO:0000256" key="4">
    <source>
        <dbReference type="PROSITE-ProRule" id="PRU00409"/>
    </source>
</evidence>
<dbReference type="Gene3D" id="3.30.470.20">
    <property type="entry name" value="ATP-grasp fold, B domain"/>
    <property type="match status" value="1"/>
</dbReference>
<evidence type="ECO:0000256" key="2">
    <source>
        <dbReference type="ARBA" id="ARBA00022741"/>
    </source>
</evidence>
<keyword evidence="2 4" id="KW-0547">Nucleotide-binding</keyword>
<dbReference type="AlphaFoldDB" id="A0A4R4P058"/>
<feature type="domain" description="ATP-grasp" evidence="5">
    <location>
        <begin position="126"/>
        <end position="313"/>
    </location>
</feature>
<organism evidence="6 7">
    <name type="scientific">Actinomadura bangladeshensis</name>
    <dbReference type="NCBI Taxonomy" id="453573"/>
    <lineage>
        <taxon>Bacteria</taxon>
        <taxon>Bacillati</taxon>
        <taxon>Actinomycetota</taxon>
        <taxon>Actinomycetes</taxon>
        <taxon>Streptosporangiales</taxon>
        <taxon>Thermomonosporaceae</taxon>
        <taxon>Actinomadura</taxon>
    </lineage>
</organism>
<gene>
    <name evidence="6" type="ORF">E1284_18595</name>
</gene>
<evidence type="ECO:0000313" key="6">
    <source>
        <dbReference type="EMBL" id="TDC13917.1"/>
    </source>
</evidence>
<name>A0A4R4P058_9ACTN</name>
<dbReference type="InterPro" id="IPR011761">
    <property type="entry name" value="ATP-grasp"/>
</dbReference>
<protein>
    <submittedName>
        <fullName evidence="6">ATP-grasp domain-containing protein</fullName>
    </submittedName>
</protein>
<keyword evidence="1" id="KW-0436">Ligase</keyword>
<dbReference type="SUPFAM" id="SSF56059">
    <property type="entry name" value="Glutathione synthetase ATP-binding domain-like"/>
    <property type="match status" value="1"/>
</dbReference>
<dbReference type="PROSITE" id="PS50975">
    <property type="entry name" value="ATP_GRASP"/>
    <property type="match status" value="1"/>
</dbReference>
<evidence type="ECO:0000256" key="1">
    <source>
        <dbReference type="ARBA" id="ARBA00022598"/>
    </source>
</evidence>
<sequence>MPELERPIVAASVHLVAGKATDSVTYGFLPAAARLGLDVTLLTDRPALYRSGPHAFGGPVVECDVSDFRDIVAHVADGAPGGGNLAAGDPGGGEPAAIFSNSDFLQAPTALAAAYFGLPAKDWRAATRAKNKGLMRRHLAVIDPVFSADARRVPADAPYPLVVKPREGVASEDVFLVHDAAELAARVGEISARRDDPLVAEEYLPGHLHTLETLGDGRELRVLGSFRTTLSPPPFFVEERLEWAEPPAETPQVLRQLEELGIGFGACHTEFVVHEGRARIIEVNYRLIGDHCDFLLADLLGVPLFEQILKVHLGEPLPGVRVPQPRHAIAEPVIADRSGTLTSAPGPLRLADGPVQLFYRPQRAVGDSVAVTRTNRDYLGTVRAIGPGPDEVNAALARFRAAHDWTIT</sequence>
<proteinExistence type="predicted"/>
<dbReference type="PANTHER" id="PTHR43585:SF2">
    <property type="entry name" value="ATP-GRASP ENZYME FSQD"/>
    <property type="match status" value="1"/>
</dbReference>
<dbReference type="GO" id="GO:0016874">
    <property type="term" value="F:ligase activity"/>
    <property type="evidence" value="ECO:0007669"/>
    <property type="project" value="UniProtKB-KW"/>
</dbReference>
<accession>A0A4R4P058</accession>
<dbReference type="OrthoDB" id="24041at2"/>
<evidence type="ECO:0000259" key="5">
    <source>
        <dbReference type="PROSITE" id="PS50975"/>
    </source>
</evidence>